<reference evidence="3" key="1">
    <citation type="submission" date="2020-06" db="EMBL/GenBank/DDBJ databases">
        <title>Nostoc edaphicum CCNP1411 genome.</title>
        <authorList>
            <person name="Fidor A."/>
            <person name="Grabski M."/>
            <person name="Gawor J."/>
            <person name="Gromadka R."/>
            <person name="Wegrzyn G."/>
            <person name="Mazur-Marzec H."/>
        </authorList>
    </citation>
    <scope>NUCLEOTIDE SEQUENCE [LARGE SCALE GENOMIC DNA]</scope>
    <source>
        <strain evidence="3">CCNP1411</strain>
    </source>
</reference>
<keyword evidence="1" id="KW-0472">Membrane</keyword>
<accession>A0A7D7LF49</accession>
<evidence type="ECO:0000256" key="1">
    <source>
        <dbReference type="SAM" id="Phobius"/>
    </source>
</evidence>
<dbReference type="AlphaFoldDB" id="A0A7D7LF49"/>
<keyword evidence="1" id="KW-1133">Transmembrane helix</keyword>
<name>A0A7D7LF49_9NOSO</name>
<dbReference type="RefSeq" id="WP_181928049.1">
    <property type="nucleotide sequence ID" value="NZ_CP054698.1"/>
</dbReference>
<dbReference type="Proteomes" id="UP000514713">
    <property type="component" value="Chromosome"/>
</dbReference>
<feature type="transmembrane region" description="Helical" evidence="1">
    <location>
        <begin position="113"/>
        <end position="130"/>
    </location>
</feature>
<dbReference type="KEGG" id="ned:HUN01_22435"/>
<sequence length="145" mass="16027">MNAQLTLDEIKSARELLKEYEPANEAIDAVERHNGNLETSFEELWIEKNGQSAMGVKKIWQTTLDVLRDELCGNEGFRARLSDYTKSPENAVLLTAAITSLMALAAIPLDPSIATIIILYIVKIGLNVYCKYTDVSDKGTLPPGK</sequence>
<organism evidence="2 3">
    <name type="scientific">Nostoc edaphicum CCNP1411</name>
    <dbReference type="NCBI Taxonomy" id="1472755"/>
    <lineage>
        <taxon>Bacteria</taxon>
        <taxon>Bacillati</taxon>
        <taxon>Cyanobacteriota</taxon>
        <taxon>Cyanophyceae</taxon>
        <taxon>Nostocales</taxon>
        <taxon>Nostocaceae</taxon>
        <taxon>Nostoc</taxon>
    </lineage>
</organism>
<proteinExistence type="predicted"/>
<keyword evidence="3" id="KW-1185">Reference proteome</keyword>
<protein>
    <submittedName>
        <fullName evidence="2">Uncharacterized protein</fullName>
    </submittedName>
</protein>
<evidence type="ECO:0000313" key="2">
    <source>
        <dbReference type="EMBL" id="QMS90210.1"/>
    </source>
</evidence>
<gene>
    <name evidence="2" type="ORF">HUN01_22435</name>
</gene>
<feature type="transmembrane region" description="Helical" evidence="1">
    <location>
        <begin position="90"/>
        <end position="107"/>
    </location>
</feature>
<keyword evidence="1" id="KW-0812">Transmembrane</keyword>
<dbReference type="EMBL" id="CP054698">
    <property type="protein sequence ID" value="QMS90210.1"/>
    <property type="molecule type" value="Genomic_DNA"/>
</dbReference>
<evidence type="ECO:0000313" key="3">
    <source>
        <dbReference type="Proteomes" id="UP000514713"/>
    </source>
</evidence>